<dbReference type="PANTHER" id="PTHR15415">
    <property type="entry name" value="MITOFILIN"/>
    <property type="match status" value="1"/>
</dbReference>
<name>A0AAF3J516_9BILA</name>
<dbReference type="WBParaSite" id="MBELARI_LOCUS16630">
    <property type="protein sequence ID" value="MBELARI_LOCUS16630"/>
    <property type="gene ID" value="MBELARI_LOCUS16630"/>
</dbReference>
<sequence length="679" mass="76372">MLRAATKESVRSGAKWVRSNSTGPSPIPPPIPSRTTGKSGSGLKWMLGLTTVAAGGTIGYAYYDPEFRNKVETTIPQTKDVFNAIIGKPHHKIALPAAPVSTLQPAAIKSKEKVLPPLEVHKPPPVAKKPAVEVDAVDVHKKNADLVHTKPSEELVKIRNKQLENRLIAALRAAETHVQTASEAKLQTIRAINDHAACLKKTVDDGPNADWEKVTQALQRAEGLSAVDTRTEVDGRNQIDVLRTVISEGKSDQSTLANPLLINATESANKFQHQLDELNNLVHKARQESTILNQYKELIARSRQQFALEVKSILPAVDLEAKGKNLNEDELNALIAHAHLRVDQLRRQLTEQQLREEQHIAKAIEQQRVADEKIAQETLHIELQRVEAQKDVEVEKQVLSTRSNWEVELEDRLKRAAGAHSEHLEQVIRTQRQLFEIEHNQKVEEAVLIERSHHTKAVGQALSRLEGIETVLNSRVALDAENRRSKQFWIACHNLIDTIVHGRKAGATMDERRAPLGDNLKVLEEVNPDDNFVSTIIHAFPDQATSNGVYTELDLKSRFNKLYRSGRRTAWVDENGGSLSKYTWSYIRSVLSLELPYNFRKDDKFDPVVIDNLEVLSRAKWYVEQNDFASAIKLLHLLQGQPRLLARDWIVDARTHLETRLLVELLISHAAIQSIRSTY</sequence>
<comment type="similarity">
    <text evidence="1 7">Belongs to the MICOS complex subunit Mic60 family.</text>
</comment>
<keyword evidence="5 7" id="KW-0496">Mitochondrion</keyword>
<evidence type="ECO:0000256" key="7">
    <source>
        <dbReference type="RuleBase" id="RU363000"/>
    </source>
</evidence>
<comment type="subcellular location">
    <subcellularLocation>
        <location evidence="7">Mitochondrion inner membrane</location>
        <topology evidence="7">Single-pass membrane protein</topology>
    </subcellularLocation>
</comment>
<feature type="compositionally biased region" description="Basic and acidic residues" evidence="9">
    <location>
        <begin position="1"/>
        <end position="10"/>
    </location>
</feature>
<keyword evidence="6" id="KW-0472">Membrane</keyword>
<keyword evidence="3 7" id="KW-0999">Mitochondrion inner membrane</keyword>
<evidence type="ECO:0000313" key="11">
    <source>
        <dbReference type="WBParaSite" id="MBELARI_LOCUS16630"/>
    </source>
</evidence>
<feature type="coiled-coil region" evidence="8">
    <location>
        <begin position="335"/>
        <end position="367"/>
    </location>
</feature>
<evidence type="ECO:0000256" key="3">
    <source>
        <dbReference type="ARBA" id="ARBA00022792"/>
    </source>
</evidence>
<reference evidence="11" key="1">
    <citation type="submission" date="2024-02" db="UniProtKB">
        <authorList>
            <consortium name="WormBaseParasite"/>
        </authorList>
    </citation>
    <scope>IDENTIFICATION</scope>
</reference>
<evidence type="ECO:0000313" key="10">
    <source>
        <dbReference type="Proteomes" id="UP000887575"/>
    </source>
</evidence>
<evidence type="ECO:0000256" key="2">
    <source>
        <dbReference type="ARBA" id="ARBA00022692"/>
    </source>
</evidence>
<feature type="coiled-coil region" evidence="8">
    <location>
        <begin position="261"/>
        <end position="288"/>
    </location>
</feature>
<evidence type="ECO:0000256" key="8">
    <source>
        <dbReference type="SAM" id="Coils"/>
    </source>
</evidence>
<keyword evidence="2 7" id="KW-0812">Transmembrane</keyword>
<organism evidence="10 11">
    <name type="scientific">Mesorhabditis belari</name>
    <dbReference type="NCBI Taxonomy" id="2138241"/>
    <lineage>
        <taxon>Eukaryota</taxon>
        <taxon>Metazoa</taxon>
        <taxon>Ecdysozoa</taxon>
        <taxon>Nematoda</taxon>
        <taxon>Chromadorea</taxon>
        <taxon>Rhabditida</taxon>
        <taxon>Rhabditina</taxon>
        <taxon>Rhabditomorpha</taxon>
        <taxon>Rhabditoidea</taxon>
        <taxon>Rhabditidae</taxon>
        <taxon>Mesorhabditinae</taxon>
        <taxon>Mesorhabditis</taxon>
    </lineage>
</organism>
<dbReference type="GO" id="GO:0042407">
    <property type="term" value="P:cristae formation"/>
    <property type="evidence" value="ECO:0007669"/>
    <property type="project" value="TreeGrafter"/>
</dbReference>
<feature type="region of interest" description="Disordered" evidence="9">
    <location>
        <begin position="1"/>
        <end position="39"/>
    </location>
</feature>
<accession>A0AAF3J516</accession>
<proteinExistence type="inferred from homology"/>
<comment type="subunit">
    <text evidence="7">Component of the mitochondrial contact site and cristae organizing system (MICOS) complex.</text>
</comment>
<protein>
    <recommendedName>
        <fullName evidence="7">MICOS complex subunit MIC60</fullName>
    </recommendedName>
    <alternativeName>
        <fullName evidence="7">Mitofilin</fullName>
    </alternativeName>
</protein>
<keyword evidence="8" id="KW-0175">Coiled coil</keyword>
<evidence type="ECO:0000256" key="9">
    <source>
        <dbReference type="SAM" id="MobiDB-lite"/>
    </source>
</evidence>
<dbReference type="AlphaFoldDB" id="A0AAF3J516"/>
<keyword evidence="10" id="KW-1185">Reference proteome</keyword>
<evidence type="ECO:0000256" key="4">
    <source>
        <dbReference type="ARBA" id="ARBA00022989"/>
    </source>
</evidence>
<dbReference type="Pfam" id="PF09731">
    <property type="entry name" value="Mitofilin"/>
    <property type="match status" value="1"/>
</dbReference>
<evidence type="ECO:0000256" key="1">
    <source>
        <dbReference type="ARBA" id="ARBA00010877"/>
    </source>
</evidence>
<dbReference type="GO" id="GO:0061617">
    <property type="term" value="C:MICOS complex"/>
    <property type="evidence" value="ECO:0007669"/>
    <property type="project" value="TreeGrafter"/>
</dbReference>
<dbReference type="Proteomes" id="UP000887575">
    <property type="component" value="Unassembled WGS sequence"/>
</dbReference>
<comment type="function">
    <text evidence="7">Component of the MICOS complex, a large protein complex of the mitochondrial inner membrane that plays crucial roles in the maintenance of crista junctions, inner membrane architecture, and formation of contact sites to the outer membrane.</text>
</comment>
<keyword evidence="4" id="KW-1133">Transmembrane helix</keyword>
<evidence type="ECO:0000256" key="6">
    <source>
        <dbReference type="ARBA" id="ARBA00023136"/>
    </source>
</evidence>
<evidence type="ECO:0000256" key="5">
    <source>
        <dbReference type="ARBA" id="ARBA00023128"/>
    </source>
</evidence>
<dbReference type="PANTHER" id="PTHR15415:SF7">
    <property type="entry name" value="MICOS COMPLEX SUBUNIT MIC60"/>
    <property type="match status" value="1"/>
</dbReference>
<dbReference type="InterPro" id="IPR019133">
    <property type="entry name" value="MIC60"/>
</dbReference>